<comment type="caution">
    <text evidence="3">The sequence shown here is derived from an EMBL/GenBank/DDBJ whole genome shotgun (WGS) entry which is preliminary data.</text>
</comment>
<name>A0A8J3SPU8_9ACTN</name>
<dbReference type="EMBL" id="BOOK01000002">
    <property type="protein sequence ID" value="GIH98408.1"/>
    <property type="molecule type" value="Genomic_DNA"/>
</dbReference>
<keyword evidence="4" id="KW-1185">Reference proteome</keyword>
<gene>
    <name evidence="3" type="ORF">Pta02_04170</name>
</gene>
<sequence length="373" mass="37948">MQDRESEVLRAAYGELEREARDYADPVRAVAAARRRRAGRTAAGGVLAAAAVAGVVGLAGYGPWASRETGPVTGATASATASATAGPTAGPAAVSPPASAPPLPAEGTGAAGLLVYTGCVNGCPTYLLTADGRQYLLGEKTAPPPGNLTLSPDGRWLGLPAGTGYRLHDLVGGAVHTVDAPPDGAPGAVYSPWTWSADGRRLVLGHHAGGEVGAYVEVDLDDGGRTTALTPARGFEPVGMLASGEPLLFEESRYGERATRVTLTVGESGRRITLDGGSTPLVSADGGPVIWTRGDRIYAAAPDSTAVVVFGADGGELARLRLKPGQTPLAPAGDGLAVLTGSRLELWTASGARRPLYDLPQEALTVLPGQARH</sequence>
<feature type="region of interest" description="Disordered" evidence="1">
    <location>
        <begin position="72"/>
        <end position="102"/>
    </location>
</feature>
<evidence type="ECO:0000256" key="2">
    <source>
        <dbReference type="SAM" id="Phobius"/>
    </source>
</evidence>
<dbReference type="InterPro" id="IPR011042">
    <property type="entry name" value="6-blade_b-propeller_TolB-like"/>
</dbReference>
<dbReference type="Proteomes" id="UP000634476">
    <property type="component" value="Unassembled WGS sequence"/>
</dbReference>
<dbReference type="AlphaFoldDB" id="A0A8J3SPU8"/>
<organism evidence="3 4">
    <name type="scientific">Planobispora takensis</name>
    <dbReference type="NCBI Taxonomy" id="1367882"/>
    <lineage>
        <taxon>Bacteria</taxon>
        <taxon>Bacillati</taxon>
        <taxon>Actinomycetota</taxon>
        <taxon>Actinomycetes</taxon>
        <taxon>Streptosporangiales</taxon>
        <taxon>Streptosporangiaceae</taxon>
        <taxon>Planobispora</taxon>
    </lineage>
</organism>
<accession>A0A8J3SPU8</accession>
<dbReference type="RefSeq" id="WP_203872910.1">
    <property type="nucleotide sequence ID" value="NZ_BOOK01000002.1"/>
</dbReference>
<keyword evidence="2" id="KW-1133">Transmembrane helix</keyword>
<evidence type="ECO:0000256" key="1">
    <source>
        <dbReference type="SAM" id="MobiDB-lite"/>
    </source>
</evidence>
<keyword evidence="2" id="KW-0812">Transmembrane</keyword>
<dbReference type="SUPFAM" id="SSF69304">
    <property type="entry name" value="Tricorn protease N-terminal domain"/>
    <property type="match status" value="1"/>
</dbReference>
<evidence type="ECO:0000313" key="4">
    <source>
        <dbReference type="Proteomes" id="UP000634476"/>
    </source>
</evidence>
<protein>
    <submittedName>
        <fullName evidence="3">Uncharacterized protein</fullName>
    </submittedName>
</protein>
<proteinExistence type="predicted"/>
<reference evidence="3" key="1">
    <citation type="submission" date="2021-01" db="EMBL/GenBank/DDBJ databases">
        <title>Whole genome shotgun sequence of Planobispora takensis NBRC 109077.</title>
        <authorList>
            <person name="Komaki H."/>
            <person name="Tamura T."/>
        </authorList>
    </citation>
    <scope>NUCLEOTIDE SEQUENCE</scope>
    <source>
        <strain evidence="3">NBRC 109077</strain>
    </source>
</reference>
<dbReference type="Gene3D" id="2.120.10.30">
    <property type="entry name" value="TolB, C-terminal domain"/>
    <property type="match status" value="1"/>
</dbReference>
<evidence type="ECO:0000313" key="3">
    <source>
        <dbReference type="EMBL" id="GIH98408.1"/>
    </source>
</evidence>
<feature type="compositionally biased region" description="Low complexity" evidence="1">
    <location>
        <begin position="72"/>
        <end position="97"/>
    </location>
</feature>
<feature type="transmembrane region" description="Helical" evidence="2">
    <location>
        <begin position="42"/>
        <end position="64"/>
    </location>
</feature>
<keyword evidence="2" id="KW-0472">Membrane</keyword>